<comment type="caution">
    <text evidence="1">The sequence shown here is derived from an EMBL/GenBank/DDBJ whole genome shotgun (WGS) entry which is preliminary data.</text>
</comment>
<dbReference type="EMBL" id="AWSO01001877">
    <property type="protein sequence ID" value="ESK82543.1"/>
    <property type="molecule type" value="Genomic_DNA"/>
</dbReference>
<protein>
    <submittedName>
        <fullName evidence="1">Uncharacterized protein</fullName>
    </submittedName>
</protein>
<organism evidence="1 2">
    <name type="scientific">Moniliophthora roreri (strain MCA 2997)</name>
    <name type="common">Cocoa frosty pod rot fungus</name>
    <name type="synonym">Crinipellis roreri</name>
    <dbReference type="NCBI Taxonomy" id="1381753"/>
    <lineage>
        <taxon>Eukaryota</taxon>
        <taxon>Fungi</taxon>
        <taxon>Dikarya</taxon>
        <taxon>Basidiomycota</taxon>
        <taxon>Agaricomycotina</taxon>
        <taxon>Agaricomycetes</taxon>
        <taxon>Agaricomycetidae</taxon>
        <taxon>Agaricales</taxon>
        <taxon>Marasmiineae</taxon>
        <taxon>Marasmiaceae</taxon>
        <taxon>Moniliophthora</taxon>
    </lineage>
</organism>
<keyword evidence="2" id="KW-1185">Reference proteome</keyword>
<reference evidence="1 2" key="1">
    <citation type="journal article" date="2014" name="BMC Genomics">
        <title>Genome and secretome analysis of the hemibiotrophic fungal pathogen, Moniliophthora roreri, which causes frosty pod rot disease of cacao: mechanisms of the biotrophic and necrotrophic phases.</title>
        <authorList>
            <person name="Meinhardt L.W."/>
            <person name="Costa G.G.L."/>
            <person name="Thomazella D.P.T."/>
            <person name="Teixeira P.J.P.L."/>
            <person name="Carazzolle M.F."/>
            <person name="Schuster S.C."/>
            <person name="Carlson J.E."/>
            <person name="Guiltinan M.J."/>
            <person name="Mieczkowski P."/>
            <person name="Farmer A."/>
            <person name="Ramaraj T."/>
            <person name="Crozier J."/>
            <person name="Davis R.E."/>
            <person name="Shao J."/>
            <person name="Melnick R.L."/>
            <person name="Pereira G.A.G."/>
            <person name="Bailey B.A."/>
        </authorList>
    </citation>
    <scope>NUCLEOTIDE SEQUENCE [LARGE SCALE GENOMIC DNA]</scope>
    <source>
        <strain evidence="1 2">MCA 2997</strain>
    </source>
</reference>
<name>V2W6V3_MONRO</name>
<dbReference type="KEGG" id="mrr:Moror_3705"/>
<evidence type="ECO:0000313" key="2">
    <source>
        <dbReference type="Proteomes" id="UP000017559"/>
    </source>
</evidence>
<dbReference type="HOGENOM" id="CLU_1695968_0_0_1"/>
<sequence length="155" mass="17029">MASKAAKDAATHYLQFDIQWSSIGTSTSDEITVLCPLTISNSTSILRLCLDLPDGGQIHVGHQAKAVHGVIHPLSICPGGERSLPACHSEEARLKDNRSAERVWSWRSNRNVLGKNICHLWAQQMDPCLSLATRACLCSFGYCESNCDLSYLLPF</sequence>
<evidence type="ECO:0000313" key="1">
    <source>
        <dbReference type="EMBL" id="ESK82543.1"/>
    </source>
</evidence>
<proteinExistence type="predicted"/>
<accession>V2W6V3</accession>
<gene>
    <name evidence="1" type="ORF">Moror_3705</name>
</gene>
<dbReference type="AlphaFoldDB" id="V2W6V3"/>
<dbReference type="Proteomes" id="UP000017559">
    <property type="component" value="Unassembled WGS sequence"/>
</dbReference>